<gene>
    <name evidence="1" type="ORF">BBI04_003340</name>
</gene>
<dbReference type="EMBL" id="MBEV02000002">
    <property type="protein sequence ID" value="MUP03858.1"/>
    <property type="molecule type" value="Genomic_DNA"/>
</dbReference>
<evidence type="ECO:0000313" key="1">
    <source>
        <dbReference type="EMBL" id="MUP03858.1"/>
    </source>
</evidence>
<sequence>MELEWDEEKRQRNLKQRGLDFADVKWFEPESVMTLRDERADYGEPRFNSYGSLHGIPCCFCWTPRNGRIRIISLRKINDRERKIYEERRKATESSSDA</sequence>
<dbReference type="Pfam" id="PF04365">
    <property type="entry name" value="BrnT_toxin"/>
    <property type="match status" value="1"/>
</dbReference>
<name>A0ABD6G876_AGRVI</name>
<organism evidence="1 2">
    <name type="scientific">Agrobacterium vitis</name>
    <name type="common">Rhizobium vitis</name>
    <dbReference type="NCBI Taxonomy" id="373"/>
    <lineage>
        <taxon>Bacteria</taxon>
        <taxon>Pseudomonadati</taxon>
        <taxon>Pseudomonadota</taxon>
        <taxon>Alphaproteobacteria</taxon>
        <taxon>Hyphomicrobiales</taxon>
        <taxon>Rhizobiaceae</taxon>
        <taxon>Rhizobium/Agrobacterium group</taxon>
        <taxon>Agrobacterium</taxon>
    </lineage>
</organism>
<proteinExistence type="predicted"/>
<comment type="caution">
    <text evidence="1">The sequence shown here is derived from an EMBL/GenBank/DDBJ whole genome shotgun (WGS) entry which is preliminary data.</text>
</comment>
<evidence type="ECO:0000313" key="2">
    <source>
        <dbReference type="Proteomes" id="UP000175993"/>
    </source>
</evidence>
<dbReference type="InterPro" id="IPR007460">
    <property type="entry name" value="BrnT_toxin"/>
</dbReference>
<dbReference type="Gene3D" id="3.10.450.530">
    <property type="entry name" value="Ribonuclease toxin, BrnT, of type II toxin-antitoxin system"/>
    <property type="match status" value="1"/>
</dbReference>
<dbReference type="Proteomes" id="UP000175993">
    <property type="component" value="Unassembled WGS sequence"/>
</dbReference>
<protein>
    <submittedName>
        <fullName evidence="1">BrnT family toxin</fullName>
    </submittedName>
</protein>
<reference evidence="1 2" key="1">
    <citation type="submission" date="2019-11" db="EMBL/GenBank/DDBJ databases">
        <title>Whole-genome sequencing of Allorhizobium vitis.</title>
        <authorList>
            <person name="Gan H.M."/>
            <person name="Savka M.A."/>
        </authorList>
    </citation>
    <scope>NUCLEOTIDE SEQUENCE [LARGE SCALE GENOMIC DNA]</scope>
    <source>
        <strain evidence="1 2">AB4</strain>
    </source>
</reference>
<dbReference type="RefSeq" id="WP_081343979.1">
    <property type="nucleotide sequence ID" value="NZ_CP118259.1"/>
</dbReference>
<dbReference type="InterPro" id="IPR038573">
    <property type="entry name" value="BrnT_sf"/>
</dbReference>
<accession>A0ABD6G876</accession>
<dbReference type="AlphaFoldDB" id="A0ABD6G876"/>